<organism evidence="5 6">
    <name type="scientific">Xylocopilactobacillus apis</name>
    <dbReference type="NCBI Taxonomy" id="2932183"/>
    <lineage>
        <taxon>Bacteria</taxon>
        <taxon>Bacillati</taxon>
        <taxon>Bacillota</taxon>
        <taxon>Bacilli</taxon>
        <taxon>Lactobacillales</taxon>
        <taxon>Lactobacillaceae</taxon>
        <taxon>Xylocopilactobacillus</taxon>
    </lineage>
</organism>
<evidence type="ECO:0000313" key="5">
    <source>
        <dbReference type="EMBL" id="BDR56545.1"/>
    </source>
</evidence>
<evidence type="ECO:0000256" key="3">
    <source>
        <dbReference type="ARBA" id="ARBA00022829"/>
    </source>
</evidence>
<gene>
    <name evidence="5" type="primary">scpB</name>
    <name evidence="5" type="ORF">KIMC2_11070</name>
</gene>
<dbReference type="InterPro" id="IPR036390">
    <property type="entry name" value="WH_DNA-bd_sf"/>
</dbReference>
<dbReference type="Gene3D" id="1.10.10.10">
    <property type="entry name" value="Winged helix-like DNA-binding domain superfamily/Winged helix DNA-binding domain"/>
    <property type="match status" value="2"/>
</dbReference>
<dbReference type="PANTHER" id="PTHR34298:SF2">
    <property type="entry name" value="SEGREGATION AND CONDENSATION PROTEIN B"/>
    <property type="match status" value="1"/>
</dbReference>
<dbReference type="NCBIfam" id="TIGR00281">
    <property type="entry name" value="SMC-Scp complex subunit ScpB"/>
    <property type="match status" value="1"/>
</dbReference>
<dbReference type="EMBL" id="AP026801">
    <property type="protein sequence ID" value="BDR56545.1"/>
    <property type="molecule type" value="Genomic_DNA"/>
</dbReference>
<accession>A0AAU9D551</accession>
<dbReference type="SUPFAM" id="SSF46785">
    <property type="entry name" value="Winged helix' DNA-binding domain"/>
    <property type="match status" value="2"/>
</dbReference>
<evidence type="ECO:0000256" key="2">
    <source>
        <dbReference type="ARBA" id="ARBA00022618"/>
    </source>
</evidence>
<dbReference type="GO" id="GO:0051304">
    <property type="term" value="P:chromosome separation"/>
    <property type="evidence" value="ECO:0007669"/>
    <property type="project" value="InterPro"/>
</dbReference>
<evidence type="ECO:0000256" key="1">
    <source>
        <dbReference type="ARBA" id="ARBA00022490"/>
    </source>
</evidence>
<dbReference type="Pfam" id="PF04079">
    <property type="entry name" value="SMC_ScpB"/>
    <property type="match status" value="1"/>
</dbReference>
<protein>
    <submittedName>
        <fullName evidence="5">Segregation and condensation protein B</fullName>
    </submittedName>
</protein>
<evidence type="ECO:0000256" key="4">
    <source>
        <dbReference type="ARBA" id="ARBA00023306"/>
    </source>
</evidence>
<dbReference type="AlphaFoldDB" id="A0AAU9D551"/>
<dbReference type="PIRSF" id="PIRSF019345">
    <property type="entry name" value="ScpB"/>
    <property type="match status" value="1"/>
</dbReference>
<evidence type="ECO:0000313" key="6">
    <source>
        <dbReference type="Proteomes" id="UP001321804"/>
    </source>
</evidence>
<sequence>MQFEAIFEALLFLAGEDGVEIEKLLKTYHLSEEEVNSHLNQLKKRYQETASGLEIVEQDRTFFIKTRGDLAPSIDLFLERYMGKGLSNSELNTLAIVAYQQPVMRIQVDELRGVNSSQILHNLENKKMIRSTKSDAPGRPKVYRTTNYFLQYFDLKDLRDLPELEKSEKEKQKELF</sequence>
<dbReference type="Proteomes" id="UP001321804">
    <property type="component" value="Chromosome"/>
</dbReference>
<reference evidence="5 6" key="1">
    <citation type="journal article" date="2023" name="Microbiol. Spectr.">
        <title>Symbiosis of Carpenter Bees with Uncharacterized Lactic Acid Bacteria Showing NAD Auxotrophy.</title>
        <authorList>
            <person name="Kawasaki S."/>
            <person name="Ozawa K."/>
            <person name="Mori T."/>
            <person name="Yamamoto A."/>
            <person name="Ito M."/>
            <person name="Ohkuma M."/>
            <person name="Sakamoto M."/>
            <person name="Matsutani M."/>
        </authorList>
    </citation>
    <scope>NUCLEOTIDE SEQUENCE [LARGE SCALE GENOMIC DNA]</scope>
    <source>
        <strain evidence="5 6">KimC2</strain>
    </source>
</reference>
<dbReference type="KEGG" id="xak:KIMC2_11070"/>
<dbReference type="RefSeq" id="WP_317694788.1">
    <property type="nucleotide sequence ID" value="NZ_AP026801.1"/>
</dbReference>
<keyword evidence="3" id="KW-0159">Chromosome partition</keyword>
<dbReference type="InterPro" id="IPR005234">
    <property type="entry name" value="ScpB_csome_segregation"/>
</dbReference>
<keyword evidence="2" id="KW-0132">Cell division</keyword>
<keyword evidence="4" id="KW-0131">Cell cycle</keyword>
<dbReference type="GO" id="GO:0051301">
    <property type="term" value="P:cell division"/>
    <property type="evidence" value="ECO:0007669"/>
    <property type="project" value="UniProtKB-KW"/>
</dbReference>
<proteinExistence type="predicted"/>
<dbReference type="PANTHER" id="PTHR34298">
    <property type="entry name" value="SEGREGATION AND CONDENSATION PROTEIN B"/>
    <property type="match status" value="1"/>
</dbReference>
<name>A0AAU9D551_9LACO</name>
<keyword evidence="6" id="KW-1185">Reference proteome</keyword>
<keyword evidence="1" id="KW-0963">Cytoplasm</keyword>
<dbReference type="InterPro" id="IPR036388">
    <property type="entry name" value="WH-like_DNA-bd_sf"/>
</dbReference>